<name>A0ABD5MQT9_9EURY</name>
<evidence type="ECO:0008006" key="3">
    <source>
        <dbReference type="Google" id="ProtNLM"/>
    </source>
</evidence>
<reference evidence="1" key="1">
    <citation type="submission" date="2024-09" db="EMBL/GenBank/DDBJ databases">
        <authorList>
            <person name="Sun Q."/>
        </authorList>
    </citation>
    <scope>NUCLEOTIDE SEQUENCE [LARGE SCALE GENOMIC DNA]</scope>
    <source>
        <strain evidence="1">JCM 31273</strain>
    </source>
</reference>
<organism evidence="1 2">
    <name type="scientific">Halobaculum roseum</name>
    <dbReference type="NCBI Taxonomy" id="2175149"/>
    <lineage>
        <taxon>Archaea</taxon>
        <taxon>Methanobacteriati</taxon>
        <taxon>Methanobacteriota</taxon>
        <taxon>Stenosarchaea group</taxon>
        <taxon>Halobacteria</taxon>
        <taxon>Halobacteriales</taxon>
        <taxon>Haloferacaceae</taxon>
        <taxon>Halobaculum</taxon>
    </lineage>
</organism>
<dbReference type="GeneID" id="67212657"/>
<sequence>MIDCDEVLAAANAETADPRLDSGHVRCLRGSDGSGSVLLLGVVHDHPASVFRVSHLLESFPPDVLAVELPPLSVPLFRRYARDSHVPPRLGGEMSAAIRAAEGARVVGVDAPNRRYLTALFDRFRNDSAARTLTRPVVSDLARGLGQAVACRLGAIVAAFTPYTPRVYAHIQYDATLLDDPDVQAEHEASHLAQHRAFVGVVEPPPETALVDRTREDVMVARLAALRSEGDVAVVVGMSHLEELERRLVALESDNDDNGEPLE</sequence>
<dbReference type="RefSeq" id="WP_225935274.1">
    <property type="nucleotide sequence ID" value="NZ_CP082288.1"/>
</dbReference>
<evidence type="ECO:0000313" key="2">
    <source>
        <dbReference type="Proteomes" id="UP001589595"/>
    </source>
</evidence>
<accession>A0ABD5MQT9</accession>
<proteinExistence type="predicted"/>
<evidence type="ECO:0000313" key="1">
    <source>
        <dbReference type="EMBL" id="MFB9826208.1"/>
    </source>
</evidence>
<protein>
    <recommendedName>
        <fullName evidence="3">TraB family protein</fullName>
    </recommendedName>
</protein>
<dbReference type="EMBL" id="JBHMAJ010000011">
    <property type="protein sequence ID" value="MFB9826208.1"/>
    <property type="molecule type" value="Genomic_DNA"/>
</dbReference>
<comment type="caution">
    <text evidence="1">The sequence shown here is derived from an EMBL/GenBank/DDBJ whole genome shotgun (WGS) entry which is preliminary data.</text>
</comment>
<dbReference type="Proteomes" id="UP001589595">
    <property type="component" value="Unassembled WGS sequence"/>
</dbReference>
<gene>
    <name evidence="1" type="ORF">ACFFOL_18720</name>
</gene>
<keyword evidence="2" id="KW-1185">Reference proteome</keyword>
<dbReference type="AlphaFoldDB" id="A0ABD5MQT9"/>